<dbReference type="SUPFAM" id="SSF56349">
    <property type="entry name" value="DNA breaking-rejoining enzymes"/>
    <property type="match status" value="1"/>
</dbReference>
<organism evidence="7 8">
    <name type="scientific">Evansella alkalicola</name>
    <dbReference type="NCBI Taxonomy" id="745819"/>
    <lineage>
        <taxon>Bacteria</taxon>
        <taxon>Bacillati</taxon>
        <taxon>Bacillota</taxon>
        <taxon>Bacilli</taxon>
        <taxon>Bacillales</taxon>
        <taxon>Bacillaceae</taxon>
        <taxon>Evansella</taxon>
    </lineage>
</organism>
<evidence type="ECO:0000313" key="8">
    <source>
        <dbReference type="Proteomes" id="UP000790580"/>
    </source>
</evidence>
<dbReference type="PANTHER" id="PTHR30349">
    <property type="entry name" value="PHAGE INTEGRASE-RELATED"/>
    <property type="match status" value="1"/>
</dbReference>
<dbReference type="Gene3D" id="1.10.443.10">
    <property type="entry name" value="Intergrase catalytic core"/>
    <property type="match status" value="1"/>
</dbReference>
<keyword evidence="1" id="KW-0229">DNA integration</keyword>
<evidence type="ECO:0000313" key="7">
    <source>
        <dbReference type="EMBL" id="MBU9722657.1"/>
    </source>
</evidence>
<keyword evidence="3" id="KW-0233">DNA recombination</keyword>
<keyword evidence="8" id="KW-1185">Reference proteome</keyword>
<dbReference type="RefSeq" id="WP_088075611.1">
    <property type="nucleotide sequence ID" value="NZ_JAHQCR010000057.1"/>
</dbReference>
<dbReference type="InterPro" id="IPR010998">
    <property type="entry name" value="Integrase_recombinase_N"/>
</dbReference>
<gene>
    <name evidence="7" type="ORF">KS407_14655</name>
</gene>
<evidence type="ECO:0000256" key="2">
    <source>
        <dbReference type="ARBA" id="ARBA00023125"/>
    </source>
</evidence>
<comment type="caution">
    <text evidence="7">The sequence shown here is derived from an EMBL/GenBank/DDBJ whole genome shotgun (WGS) entry which is preliminary data.</text>
</comment>
<evidence type="ECO:0000256" key="1">
    <source>
        <dbReference type="ARBA" id="ARBA00022908"/>
    </source>
</evidence>
<dbReference type="InterPro" id="IPR002104">
    <property type="entry name" value="Integrase_catalytic"/>
</dbReference>
<dbReference type="InterPro" id="IPR050090">
    <property type="entry name" value="Tyrosine_recombinase_XerCD"/>
</dbReference>
<dbReference type="InterPro" id="IPR013762">
    <property type="entry name" value="Integrase-like_cat_sf"/>
</dbReference>
<proteinExistence type="predicted"/>
<dbReference type="EMBL" id="JAHQCR010000057">
    <property type="protein sequence ID" value="MBU9722657.1"/>
    <property type="molecule type" value="Genomic_DNA"/>
</dbReference>
<evidence type="ECO:0000256" key="3">
    <source>
        <dbReference type="ARBA" id="ARBA00023172"/>
    </source>
</evidence>
<evidence type="ECO:0000256" key="4">
    <source>
        <dbReference type="PROSITE-ProRule" id="PRU01248"/>
    </source>
</evidence>
<dbReference type="Gene3D" id="1.10.150.130">
    <property type="match status" value="1"/>
</dbReference>
<dbReference type="PANTHER" id="PTHR30349:SF86">
    <property type="entry name" value="INTEGRASE_RECOMBINASE AQ_AA09-RELATED"/>
    <property type="match status" value="1"/>
</dbReference>
<evidence type="ECO:0000259" key="5">
    <source>
        <dbReference type="PROSITE" id="PS51898"/>
    </source>
</evidence>
<reference evidence="7 8" key="1">
    <citation type="submission" date="2021-06" db="EMBL/GenBank/DDBJ databases">
        <title>Bacillus sp. RD4P76, an endophyte from a halophyte.</title>
        <authorList>
            <person name="Sun J.-Q."/>
        </authorList>
    </citation>
    <scope>NUCLEOTIDE SEQUENCE [LARGE SCALE GENOMIC DNA]</scope>
    <source>
        <strain evidence="7 8">JCM 17098</strain>
    </source>
</reference>
<feature type="domain" description="Tyr recombinase" evidence="5">
    <location>
        <begin position="109"/>
        <end position="321"/>
    </location>
</feature>
<dbReference type="Pfam" id="PF02899">
    <property type="entry name" value="Phage_int_SAM_1"/>
    <property type="match status" value="1"/>
</dbReference>
<evidence type="ECO:0000259" key="6">
    <source>
        <dbReference type="PROSITE" id="PS51900"/>
    </source>
</evidence>
<dbReference type="PROSITE" id="PS51898">
    <property type="entry name" value="TYR_RECOMBINASE"/>
    <property type="match status" value="1"/>
</dbReference>
<dbReference type="Proteomes" id="UP000790580">
    <property type="component" value="Unassembled WGS sequence"/>
</dbReference>
<dbReference type="PROSITE" id="PS51900">
    <property type="entry name" value="CB"/>
    <property type="match status" value="1"/>
</dbReference>
<dbReference type="InterPro" id="IPR044068">
    <property type="entry name" value="CB"/>
</dbReference>
<feature type="domain" description="Core-binding (CB)" evidence="6">
    <location>
        <begin position="1"/>
        <end position="87"/>
    </location>
</feature>
<name>A0ABS6JVP9_9BACI</name>
<protein>
    <submittedName>
        <fullName evidence="7">Integrase</fullName>
    </submittedName>
</protein>
<dbReference type="InterPro" id="IPR004107">
    <property type="entry name" value="Integrase_SAM-like_N"/>
</dbReference>
<dbReference type="InterPro" id="IPR011010">
    <property type="entry name" value="DNA_brk_join_enz"/>
</dbReference>
<sequence length="321" mass="38533">MNLIKGMERFMIDLKEAKQPSTIRRYSYDLKQFDQWLKEERNTSDSDIPTLEELHSYYLYLKHVMEYSPNTIRRILSVLKQWLLFMDNKELASCLEAYIQKTTGKGKDRKYPFLKEKDINRLFHSIASNSGLTDHQMKYRHLIRDRNDVIFRLILFYGVTIQELTNLTIDRIHFASDELVLKSRKGKIRHRTISKEDRIKLFEYYMTIPEPVRPGRYDHAPFFIAFDYQRGTYRWDYDHDIPKGLTEVAMQKMIRQEMVRAGLGRNLTARQLRKTYILNQLQAGRSKEDLSVELRFETVKPIETVEETWQKWESDKKLQTI</sequence>
<accession>A0ABS6JVP9</accession>
<keyword evidence="2 4" id="KW-0238">DNA-binding</keyword>